<comment type="caution">
    <text evidence="1">The sequence shown here is derived from an EMBL/GenBank/DDBJ whole genome shotgun (WGS) entry which is preliminary data.</text>
</comment>
<evidence type="ECO:0000313" key="2">
    <source>
        <dbReference type="Proteomes" id="UP000004110"/>
    </source>
</evidence>
<dbReference type="AlphaFoldDB" id="A0ABC9NBR5"/>
<protein>
    <submittedName>
        <fullName evidence="1">Uncharacterized protein</fullName>
    </submittedName>
</protein>
<reference evidence="1" key="1">
    <citation type="submission" date="2007-06" db="EMBL/GenBank/DDBJ databases">
        <authorList>
            <person name="Fulton L."/>
            <person name="Clifton S."/>
            <person name="Fulton B."/>
            <person name="Xu J."/>
            <person name="Minx P."/>
            <person name="Pepin K.H."/>
            <person name="Johnson M."/>
            <person name="Thiruvilangam P."/>
            <person name="Bhonagiri V."/>
            <person name="Nash W.E."/>
            <person name="Mardis E.R."/>
            <person name="Wilson R.K."/>
        </authorList>
    </citation>
    <scope>NUCLEOTIDE SEQUENCE [LARGE SCALE GENOMIC DNA]</scope>
    <source>
        <strain evidence="1">ATCC 8492</strain>
    </source>
</reference>
<dbReference type="Proteomes" id="UP000004110">
    <property type="component" value="Unassembled WGS sequence"/>
</dbReference>
<dbReference type="EMBL" id="AAYH02000043">
    <property type="protein sequence ID" value="EDO54222.1"/>
    <property type="molecule type" value="Genomic_DNA"/>
</dbReference>
<accession>A0ABC9NBR5</accession>
<reference evidence="1" key="2">
    <citation type="submission" date="2013-11" db="EMBL/GenBank/DDBJ databases">
        <title>Draft genome sequence of Bacteroides uniformis (ATCC 8492).</title>
        <authorList>
            <person name="Sudarsanam P."/>
            <person name="Ley R."/>
            <person name="Guruge J."/>
            <person name="Turnbaugh P.J."/>
            <person name="Mahowald M."/>
            <person name="Liep D."/>
            <person name="Gordon J."/>
        </authorList>
    </citation>
    <scope>NUCLEOTIDE SEQUENCE</scope>
    <source>
        <strain evidence="1">ATCC 8492</strain>
    </source>
</reference>
<keyword evidence="2" id="KW-1185">Reference proteome</keyword>
<gene>
    <name evidence="1" type="ORF">BACUNI_02230</name>
</gene>
<organism evidence="1 2">
    <name type="scientific">Bacteroides uniformis (strain ATCC 8492 / DSM 6597 / CCUG 4942 / CIP 103695 / JCM 5828 / KCTC 5204 / NCTC 13054 / VPI 0061)</name>
    <dbReference type="NCBI Taxonomy" id="411479"/>
    <lineage>
        <taxon>Bacteria</taxon>
        <taxon>Pseudomonadati</taxon>
        <taxon>Bacteroidota</taxon>
        <taxon>Bacteroidia</taxon>
        <taxon>Bacteroidales</taxon>
        <taxon>Bacteroidaceae</taxon>
        <taxon>Bacteroides</taxon>
    </lineage>
</organism>
<proteinExistence type="predicted"/>
<name>A0ABC9NBR5_BACUC</name>
<evidence type="ECO:0000313" key="1">
    <source>
        <dbReference type="EMBL" id="EDO54222.1"/>
    </source>
</evidence>
<sequence>MAGGTLVYKKDAAFVEKAASIGGVASSLPKWRQR</sequence>